<keyword evidence="1" id="KW-0732">Signal</keyword>
<dbReference type="RefSeq" id="WP_005793840.1">
    <property type="nucleotide sequence ID" value="NZ_ACQT01000014.1"/>
</dbReference>
<comment type="caution">
    <text evidence="2">The sequence shown here is derived from an EMBL/GenBank/DDBJ whole genome shotgun (WGS) entry which is preliminary data.</text>
</comment>
<organism evidence="2 3">
    <name type="scientific">Acidovorax delafieldii 2AN</name>
    <dbReference type="NCBI Taxonomy" id="573060"/>
    <lineage>
        <taxon>Bacteria</taxon>
        <taxon>Pseudomonadati</taxon>
        <taxon>Pseudomonadota</taxon>
        <taxon>Betaproteobacteria</taxon>
        <taxon>Burkholderiales</taxon>
        <taxon>Comamonadaceae</taxon>
        <taxon>Acidovorax</taxon>
    </lineage>
</organism>
<dbReference type="Proteomes" id="UP000003856">
    <property type="component" value="Unassembled WGS sequence"/>
</dbReference>
<evidence type="ECO:0000313" key="3">
    <source>
        <dbReference type="Proteomes" id="UP000003856"/>
    </source>
</evidence>
<keyword evidence="3" id="KW-1185">Reference proteome</keyword>
<proteinExistence type="predicted"/>
<feature type="signal peptide" evidence="1">
    <location>
        <begin position="1"/>
        <end position="25"/>
    </location>
</feature>
<evidence type="ECO:0000313" key="2">
    <source>
        <dbReference type="EMBL" id="EER61576.1"/>
    </source>
</evidence>
<name>C5T1Y1_ACIDE</name>
<gene>
    <name evidence="2" type="ORF">AcdelDRAFT_0911</name>
</gene>
<feature type="chain" id="PRO_5002956897" evidence="1">
    <location>
        <begin position="26"/>
        <end position="91"/>
    </location>
</feature>
<dbReference type="OrthoDB" id="9157555at2"/>
<dbReference type="EMBL" id="ACQT01000014">
    <property type="protein sequence ID" value="EER61576.1"/>
    <property type="molecule type" value="Genomic_DNA"/>
</dbReference>
<protein>
    <submittedName>
        <fullName evidence="2">Uncharacterized protein</fullName>
    </submittedName>
</protein>
<evidence type="ECO:0000256" key="1">
    <source>
        <dbReference type="SAM" id="SignalP"/>
    </source>
</evidence>
<dbReference type="PATRIC" id="fig|573060.9.peg.4339"/>
<reference evidence="2 3" key="1">
    <citation type="submission" date="2009-05" db="EMBL/GenBank/DDBJ databases">
        <title>The draft genome of Acidovorax delafieldii 2AN.</title>
        <authorList>
            <consortium name="US DOE Joint Genome Institute (JGI-PGF)"/>
            <person name="Lucas S."/>
            <person name="Copeland A."/>
            <person name="Lapidus A."/>
            <person name="Glavina del Rio T."/>
            <person name="Tice H."/>
            <person name="Bruce D."/>
            <person name="Goodwin L."/>
            <person name="Pitluck S."/>
            <person name="Larimer F."/>
            <person name="Land M.L."/>
            <person name="Hauser L."/>
            <person name="Shelobolina E.S."/>
            <person name="Picardal F."/>
            <person name="Roden E."/>
            <person name="Emerson D."/>
        </authorList>
    </citation>
    <scope>NUCLEOTIDE SEQUENCE [LARGE SCALE GENOMIC DNA]</scope>
    <source>
        <strain evidence="2 3">2AN</strain>
    </source>
</reference>
<dbReference type="AlphaFoldDB" id="C5T1Y1"/>
<accession>C5T1Y1</accession>
<sequence>MTRSRILFSALAAAFLAAAYSVSYAADRVVSAVSYGFDCLLSAWVEPFKPQAKAPGQEKPRVALVAAKAFVLRVLKRRPTVHPSWRMCPSI</sequence>